<gene>
    <name evidence="1" type="ORF">AVEN_143411_1</name>
</gene>
<name>A0A4Y2AE54_ARAVE</name>
<dbReference type="Proteomes" id="UP000499080">
    <property type="component" value="Unassembled WGS sequence"/>
</dbReference>
<organism evidence="1 2">
    <name type="scientific">Araneus ventricosus</name>
    <name type="common">Orbweaver spider</name>
    <name type="synonym">Epeira ventricosa</name>
    <dbReference type="NCBI Taxonomy" id="182803"/>
    <lineage>
        <taxon>Eukaryota</taxon>
        <taxon>Metazoa</taxon>
        <taxon>Ecdysozoa</taxon>
        <taxon>Arthropoda</taxon>
        <taxon>Chelicerata</taxon>
        <taxon>Arachnida</taxon>
        <taxon>Araneae</taxon>
        <taxon>Araneomorphae</taxon>
        <taxon>Entelegynae</taxon>
        <taxon>Araneoidea</taxon>
        <taxon>Araneidae</taxon>
        <taxon>Araneus</taxon>
    </lineage>
</organism>
<reference evidence="1 2" key="1">
    <citation type="journal article" date="2019" name="Sci. Rep.">
        <title>Orb-weaving spider Araneus ventricosus genome elucidates the spidroin gene catalogue.</title>
        <authorList>
            <person name="Kono N."/>
            <person name="Nakamura H."/>
            <person name="Ohtoshi R."/>
            <person name="Moran D.A.P."/>
            <person name="Shinohara A."/>
            <person name="Yoshida Y."/>
            <person name="Fujiwara M."/>
            <person name="Mori M."/>
            <person name="Tomita M."/>
            <person name="Arakawa K."/>
        </authorList>
    </citation>
    <scope>NUCLEOTIDE SEQUENCE [LARGE SCALE GENOMIC DNA]</scope>
</reference>
<proteinExistence type="predicted"/>
<protein>
    <submittedName>
        <fullName evidence="1">Uncharacterized protein</fullName>
    </submittedName>
</protein>
<sequence length="316" mass="36427">METLCQSSLRVWRLWTRFHGYGLGTLKSSRVKRFSHWYGMQVRRRGMPDEMFSSSFSHGSKLLGPFQNTPKASKRDDNLSKQKNPTFKLLEVVDGGHLLHKVVWQRNMNFGDIAKSYLTYLQTHYGSNVAVVFDGYPSDVNGKSTKSAERIRRANLHSSHEIIFNEATCPEISQEQFLANERNKVRFIDLLKKFLQKVNVTVKQAVEDADVENKILLSLEKNRHLEEKIQVFFISEATIDQVAKAVETFLIHLYGGNPRTSACDLNHLHYTLFTQSATKARSTLARLPPTMDAARFHALRFYLQKQKWLGHEKNPL</sequence>
<evidence type="ECO:0000313" key="1">
    <source>
        <dbReference type="EMBL" id="GBL78123.1"/>
    </source>
</evidence>
<dbReference type="AlphaFoldDB" id="A0A4Y2AE54"/>
<evidence type="ECO:0000313" key="2">
    <source>
        <dbReference type="Proteomes" id="UP000499080"/>
    </source>
</evidence>
<accession>A0A4Y2AE54</accession>
<comment type="caution">
    <text evidence="1">The sequence shown here is derived from an EMBL/GenBank/DDBJ whole genome shotgun (WGS) entry which is preliminary data.</text>
</comment>
<keyword evidence="2" id="KW-1185">Reference proteome</keyword>
<dbReference type="EMBL" id="BGPR01000014">
    <property type="protein sequence ID" value="GBL78123.1"/>
    <property type="molecule type" value="Genomic_DNA"/>
</dbReference>